<evidence type="ECO:0000313" key="5">
    <source>
        <dbReference type="EMBL" id="RRT75959.1"/>
    </source>
</evidence>
<proteinExistence type="predicted"/>
<dbReference type="Gene3D" id="1.25.40.10">
    <property type="entry name" value="Tetratricopeptide repeat domain"/>
    <property type="match status" value="8"/>
</dbReference>
<dbReference type="Pfam" id="PF14432">
    <property type="entry name" value="DYW_deaminase"/>
    <property type="match status" value="1"/>
</dbReference>
<accession>A0A427AI75</accession>
<evidence type="ECO:0000313" key="6">
    <source>
        <dbReference type="Proteomes" id="UP000287651"/>
    </source>
</evidence>
<dbReference type="GO" id="GO:0003723">
    <property type="term" value="F:RNA binding"/>
    <property type="evidence" value="ECO:0007669"/>
    <property type="project" value="InterPro"/>
</dbReference>
<dbReference type="NCBIfam" id="TIGR00756">
    <property type="entry name" value="PPR"/>
    <property type="match status" value="7"/>
</dbReference>
<dbReference type="Pfam" id="PF13041">
    <property type="entry name" value="PPR_2"/>
    <property type="match status" value="4"/>
</dbReference>
<dbReference type="Proteomes" id="UP000287651">
    <property type="component" value="Unassembled WGS sequence"/>
</dbReference>
<dbReference type="FunFam" id="1.25.40.10:FF:000381">
    <property type="entry name" value="Pentatricopeptide repeat-containing protein"/>
    <property type="match status" value="2"/>
</dbReference>
<feature type="repeat" description="PPR" evidence="2">
    <location>
        <begin position="446"/>
        <end position="480"/>
    </location>
</feature>
<dbReference type="PANTHER" id="PTHR24015:SF1903">
    <property type="entry name" value="OS05G0305300 PROTEIN"/>
    <property type="match status" value="1"/>
</dbReference>
<evidence type="ECO:0000259" key="4">
    <source>
        <dbReference type="Pfam" id="PF14432"/>
    </source>
</evidence>
<dbReference type="FunFam" id="1.25.40.10:FF:000031">
    <property type="entry name" value="Pentatricopeptide repeat-containing protein mitochondrial"/>
    <property type="match status" value="1"/>
</dbReference>
<feature type="repeat" description="PPR" evidence="2">
    <location>
        <begin position="750"/>
        <end position="784"/>
    </location>
</feature>
<feature type="chain" id="PRO_5019235329" description="DYW domain-containing protein" evidence="3">
    <location>
        <begin position="19"/>
        <end position="1057"/>
    </location>
</feature>
<dbReference type="GO" id="GO:0009451">
    <property type="term" value="P:RNA modification"/>
    <property type="evidence" value="ECO:0007669"/>
    <property type="project" value="InterPro"/>
</dbReference>
<dbReference type="InterPro" id="IPR011990">
    <property type="entry name" value="TPR-like_helical_dom_sf"/>
</dbReference>
<dbReference type="InterPro" id="IPR046848">
    <property type="entry name" value="E_motif"/>
</dbReference>
<feature type="repeat" description="PPR" evidence="2">
    <location>
        <begin position="547"/>
        <end position="581"/>
    </location>
</feature>
<feature type="repeat" description="PPR" evidence="2">
    <location>
        <begin position="142"/>
        <end position="176"/>
    </location>
</feature>
<dbReference type="InterPro" id="IPR032867">
    <property type="entry name" value="DYW_dom"/>
</dbReference>
<protein>
    <recommendedName>
        <fullName evidence="4">DYW domain-containing protein</fullName>
    </recommendedName>
</protein>
<dbReference type="Pfam" id="PF20431">
    <property type="entry name" value="E_motif"/>
    <property type="match status" value="1"/>
</dbReference>
<sequence length="1057" mass="117383">MQAAMAVVALVLPGKGIAGSVVARAQRAHFITSDDLAKWPKRTASLRRLPARRFSTSLPVAEPATNGIHALAGHPNADISLFPRLGFASVTGSVAGRAIHCFSLRRSLSLSLFHCNTLIHMCFQQGNAVGALYLFDRLPETNCSSWNTVISGCVRVSLFAKAVELFGRMRDDGVMPNGFVLASLLTACNRWKNMVTRGFEIHGFALKLGLATDLYVGTALLHMYGSRGMVFDARRFFRDMPERNVVSWTALMVSFSANGYPEEAVRAYHEMRLEGVACNQNSFSTVISSCGLLEDNKVSLQVIGHAVVCGFETEVSVANALITLFGNLGRREDAENLFQRMTERDTISWNSMITLYFHEGACEEPLQLFSDMRHHELVPDATTVSSLISACACLEYLKWGRGLHALSIRNGLSLFVSVNNTLINMYSMSGKHKAAELLFCHMPQRDLISWNTMISAYAQSGLPFDALRLLSYFLRENKETNHVSFATAVAACSSPESFLVGKMIHALIILLGLQENLVVGNALITMYSKCKAMREALWVLQAMPNYDLVTYNTLIGGFVENEEQMEAMLVFNQMRKAGVRANYITIVNILGAISDPCDLMKYGKPLHAHALSTGLESDEFVKNSLLTMYAKCGDLDSSIYIFDGLESKTAVSWNAMIASKAHHGLGEDAFKLFMEMQHAGTELDQFSLSGGLAASASLASVEEGQQLHALVIKLGFDSNLHVINATMDMYGKCGKMDDVSKIIPEPMKRSQQSWNIIISGYARHGCFDKAEDTFREMLEMGCSPDYVTFVSLLSACNHAGLVDKGIAYYKLMTSEYGIFPGTEHCVCMVDLLGRSGRLIEAVQFIEDMTVAPNDLIWRSLLSSSRIHRNLDVGSKAAERLLELDPLDDSAYVLLSNVCATNGKWEDVDKLRRKMESINLKKRPAYSWIKVKNQVSAFGIGDRTHPQANQIYAKLDEILQLIKKLGYAADTSFALHDIDEEQKEHNLWNHSEKLALAFGLMDLPQGSSVRVFKNLRVCGDCHLVYKLVSRAVGREIVLRDPYRFHHFRDGECSCSDYW</sequence>
<dbReference type="InterPro" id="IPR046960">
    <property type="entry name" value="PPR_At4g14850-like_plant"/>
</dbReference>
<evidence type="ECO:0000256" key="1">
    <source>
        <dbReference type="ARBA" id="ARBA00022737"/>
    </source>
</evidence>
<dbReference type="PANTHER" id="PTHR24015">
    <property type="entry name" value="OS07G0578800 PROTEIN-RELATED"/>
    <property type="match status" value="1"/>
</dbReference>
<gene>
    <name evidence="5" type="ORF">B296_00030710</name>
</gene>
<reference evidence="5 6" key="1">
    <citation type="journal article" date="2014" name="Agronomy (Basel)">
        <title>A Draft Genome Sequence for Ensete ventricosum, the Drought-Tolerant Tree Against Hunger.</title>
        <authorList>
            <person name="Harrison J."/>
            <person name="Moore K.A."/>
            <person name="Paszkiewicz K."/>
            <person name="Jones T."/>
            <person name="Grant M."/>
            <person name="Ambacheew D."/>
            <person name="Muzemil S."/>
            <person name="Studholme D.J."/>
        </authorList>
    </citation>
    <scope>NUCLEOTIDE SEQUENCE [LARGE SCALE GENOMIC DNA]</scope>
</reference>
<keyword evidence="1" id="KW-0677">Repeat</keyword>
<dbReference type="PROSITE" id="PS51375">
    <property type="entry name" value="PPR"/>
    <property type="match status" value="7"/>
</dbReference>
<feature type="signal peptide" evidence="3">
    <location>
        <begin position="1"/>
        <end position="18"/>
    </location>
</feature>
<evidence type="ECO:0000256" key="3">
    <source>
        <dbReference type="SAM" id="SignalP"/>
    </source>
</evidence>
<dbReference type="InterPro" id="IPR046849">
    <property type="entry name" value="E2_motif"/>
</dbReference>
<comment type="caution">
    <text evidence="5">The sequence shown here is derived from an EMBL/GenBank/DDBJ whole genome shotgun (WGS) entry which is preliminary data.</text>
</comment>
<organism evidence="5 6">
    <name type="scientific">Ensete ventricosum</name>
    <name type="common">Abyssinian banana</name>
    <name type="synonym">Musa ensete</name>
    <dbReference type="NCBI Taxonomy" id="4639"/>
    <lineage>
        <taxon>Eukaryota</taxon>
        <taxon>Viridiplantae</taxon>
        <taxon>Streptophyta</taxon>
        <taxon>Embryophyta</taxon>
        <taxon>Tracheophyta</taxon>
        <taxon>Spermatophyta</taxon>
        <taxon>Magnoliopsida</taxon>
        <taxon>Liliopsida</taxon>
        <taxon>Zingiberales</taxon>
        <taxon>Musaceae</taxon>
        <taxon>Ensete</taxon>
    </lineage>
</organism>
<feature type="repeat" description="PPR" evidence="2">
    <location>
        <begin position="244"/>
        <end position="278"/>
    </location>
</feature>
<evidence type="ECO:0000256" key="2">
    <source>
        <dbReference type="PROSITE-ProRule" id="PRU00708"/>
    </source>
</evidence>
<dbReference type="EMBL" id="AMZH03002329">
    <property type="protein sequence ID" value="RRT75959.1"/>
    <property type="molecule type" value="Genomic_DNA"/>
</dbReference>
<keyword evidence="3" id="KW-0732">Signal</keyword>
<dbReference type="Pfam" id="PF01535">
    <property type="entry name" value="PPR"/>
    <property type="match status" value="8"/>
</dbReference>
<feature type="repeat" description="PPR" evidence="2">
    <location>
        <begin position="649"/>
        <end position="683"/>
    </location>
</feature>
<dbReference type="FunFam" id="1.25.40.10:FF:000366">
    <property type="entry name" value="Pentatricopeptide (PPR) repeat-containing protein"/>
    <property type="match status" value="1"/>
</dbReference>
<dbReference type="FunFam" id="1.25.40.10:FF:000073">
    <property type="entry name" value="Pentatricopeptide repeat-containing protein chloroplastic"/>
    <property type="match status" value="2"/>
</dbReference>
<feature type="domain" description="DYW" evidence="4">
    <location>
        <begin position="965"/>
        <end position="1057"/>
    </location>
</feature>
<dbReference type="Pfam" id="PF20430">
    <property type="entry name" value="Eplus_motif"/>
    <property type="match status" value="1"/>
</dbReference>
<name>A0A427AI75_ENSVE</name>
<dbReference type="GO" id="GO:0008270">
    <property type="term" value="F:zinc ion binding"/>
    <property type="evidence" value="ECO:0007669"/>
    <property type="project" value="InterPro"/>
</dbReference>
<dbReference type="InterPro" id="IPR002885">
    <property type="entry name" value="PPR_rpt"/>
</dbReference>
<dbReference type="AlphaFoldDB" id="A0A427AI75"/>
<feature type="repeat" description="PPR" evidence="2">
    <location>
        <begin position="345"/>
        <end position="379"/>
    </location>
</feature>